<feature type="transmembrane region" description="Helical" evidence="1">
    <location>
        <begin position="122"/>
        <end position="142"/>
    </location>
</feature>
<keyword evidence="1" id="KW-0812">Transmembrane</keyword>
<dbReference type="PANTHER" id="PTHR28092">
    <property type="entry name" value="FACTOR-INDUCED GENE 1 PROTEIN"/>
    <property type="match status" value="1"/>
</dbReference>
<dbReference type="EMBL" id="CANTUO010000007">
    <property type="protein sequence ID" value="CAI5760680.1"/>
    <property type="molecule type" value="Genomic_DNA"/>
</dbReference>
<dbReference type="InterPro" id="IPR033481">
    <property type="entry name" value="Dni1/Fig1"/>
</dbReference>
<dbReference type="GO" id="GO:0016020">
    <property type="term" value="C:membrane"/>
    <property type="evidence" value="ECO:0007669"/>
    <property type="project" value="InterPro"/>
</dbReference>
<keyword evidence="3" id="KW-1185">Reference proteome</keyword>
<keyword evidence="1" id="KW-0472">Membrane</keyword>
<organism evidence="2 3">
    <name type="scientific">Candida verbasci</name>
    <dbReference type="NCBI Taxonomy" id="1227364"/>
    <lineage>
        <taxon>Eukaryota</taxon>
        <taxon>Fungi</taxon>
        <taxon>Dikarya</taxon>
        <taxon>Ascomycota</taxon>
        <taxon>Saccharomycotina</taxon>
        <taxon>Pichiomycetes</taxon>
        <taxon>Debaryomycetaceae</taxon>
        <taxon>Candida/Lodderomyces clade</taxon>
        <taxon>Candida</taxon>
    </lineage>
</organism>
<dbReference type="GO" id="GO:0043332">
    <property type="term" value="C:mating projection tip"/>
    <property type="evidence" value="ECO:0007669"/>
    <property type="project" value="TreeGrafter"/>
</dbReference>
<dbReference type="GO" id="GO:0000747">
    <property type="term" value="P:conjugation with cellular fusion"/>
    <property type="evidence" value="ECO:0007669"/>
    <property type="project" value="TreeGrafter"/>
</dbReference>
<dbReference type="OrthoDB" id="4089394at2759"/>
<dbReference type="AlphaFoldDB" id="A0A9W4U376"/>
<keyword evidence="1" id="KW-1133">Transmembrane helix</keyword>
<dbReference type="PANTHER" id="PTHR28092:SF1">
    <property type="entry name" value="FACTOR-INDUCED GENE 1 PROTEIN"/>
    <property type="match status" value="1"/>
</dbReference>
<feature type="transmembrane region" description="Helical" evidence="1">
    <location>
        <begin position="202"/>
        <end position="220"/>
    </location>
</feature>
<evidence type="ECO:0000256" key="1">
    <source>
        <dbReference type="SAM" id="Phobius"/>
    </source>
</evidence>
<sequence>MFLLNKGLVFLSIIIQFIGAVLLSFLLLGCIDTSSNYSNVYLYEYQFNSTSSMYEHANATNSNLQDISVRVGYLGICLNLDSELTCSSYNQLNGTYSISLLDSDLDLINFAEAFSSICHPRVLASCIALTLIVLLILCYIMIPIKAGKLIVHKVCLAFSFLNFSLWGLGAMLQHQAVITSVVISEESSLNLIKSSTGGRAEAMTWTAFSFNLIVFFTLLLENWKDFKQSQATNEKV</sequence>
<evidence type="ECO:0000313" key="3">
    <source>
        <dbReference type="Proteomes" id="UP001152885"/>
    </source>
</evidence>
<dbReference type="Proteomes" id="UP001152885">
    <property type="component" value="Unassembled WGS sequence"/>
</dbReference>
<evidence type="ECO:0000313" key="2">
    <source>
        <dbReference type="EMBL" id="CAI5760680.1"/>
    </source>
</evidence>
<dbReference type="PROSITE" id="PS51257">
    <property type="entry name" value="PROKAR_LIPOPROTEIN"/>
    <property type="match status" value="1"/>
</dbReference>
<feature type="transmembrane region" description="Helical" evidence="1">
    <location>
        <begin position="7"/>
        <end position="28"/>
    </location>
</feature>
<comment type="caution">
    <text evidence="2">The sequence shown here is derived from an EMBL/GenBank/DDBJ whole genome shotgun (WGS) entry which is preliminary data.</text>
</comment>
<name>A0A9W4U376_9ASCO</name>
<proteinExistence type="predicted"/>
<reference evidence="2" key="1">
    <citation type="submission" date="2022-12" db="EMBL/GenBank/DDBJ databases">
        <authorList>
            <person name="Brejova B."/>
        </authorList>
    </citation>
    <scope>NUCLEOTIDE SEQUENCE</scope>
</reference>
<accession>A0A9W4U376</accession>
<protein>
    <submittedName>
        <fullName evidence="2">Uncharacterized protein</fullName>
    </submittedName>
</protein>
<feature type="transmembrane region" description="Helical" evidence="1">
    <location>
        <begin position="154"/>
        <end position="182"/>
    </location>
</feature>
<gene>
    <name evidence="2" type="ORF">CANVERA_P5188</name>
</gene>
<dbReference type="Pfam" id="PF12351">
    <property type="entry name" value="Fig1"/>
    <property type="match status" value="1"/>
</dbReference>